<feature type="domain" description="ESX-1 secretion-associated protein EspB PPE" evidence="3">
    <location>
        <begin position="172"/>
        <end position="323"/>
    </location>
</feature>
<evidence type="ECO:0000259" key="3">
    <source>
        <dbReference type="Pfam" id="PF21856"/>
    </source>
</evidence>
<organism evidence="4 5">
    <name type="scientific">Mycobacterium lentiflavum</name>
    <dbReference type="NCBI Taxonomy" id="141349"/>
    <lineage>
        <taxon>Bacteria</taxon>
        <taxon>Bacillati</taxon>
        <taxon>Actinomycetota</taxon>
        <taxon>Actinomycetes</taxon>
        <taxon>Mycobacteriales</taxon>
        <taxon>Mycobacteriaceae</taxon>
        <taxon>Mycobacterium</taxon>
        <taxon>Mycobacterium simiae complex</taxon>
    </lineage>
</organism>
<evidence type="ECO:0000313" key="4">
    <source>
        <dbReference type="EMBL" id="ULP44648.1"/>
    </source>
</evidence>
<feature type="compositionally biased region" description="Low complexity" evidence="1">
    <location>
        <begin position="456"/>
        <end position="465"/>
    </location>
</feature>
<feature type="compositionally biased region" description="Low complexity" evidence="1">
    <location>
        <begin position="15"/>
        <end position="26"/>
    </location>
</feature>
<gene>
    <name evidence="4" type="ORF">MJO58_12465</name>
</gene>
<feature type="compositionally biased region" description="Low complexity" evidence="1">
    <location>
        <begin position="539"/>
        <end position="558"/>
    </location>
</feature>
<dbReference type="Pfam" id="PF18625">
    <property type="entry name" value="EspB_PE"/>
    <property type="match status" value="1"/>
</dbReference>
<feature type="region of interest" description="Disordered" evidence="1">
    <location>
        <begin position="456"/>
        <end position="623"/>
    </location>
</feature>
<feature type="compositionally biased region" description="Pro residues" evidence="1">
    <location>
        <begin position="507"/>
        <end position="518"/>
    </location>
</feature>
<sequence length="623" mass="66020">MVKLPPSSRGLPAISVQQPSVPSVVKPPERPPSTLSVEPQELIDRAKDLAEAMPQWPDDAPTAPCELAMVFNAATVLQRSAHNVSMALKTGEERWRRLAELLVHAAIKYDGVDSEAANKLTSAMPAFSATLRRPSAYQLRPDAVGSYVPPPTSPSWLGDGTRALVLQADNVFLRVRDAAKQINAGDARATALFRFADNWGAYEGKLRDAALRFRPFESWRGAAVTQVEKQFELHRVWLNQMAANCALLSQQARALASAHCVAVVQHPRPEQVEPLHTKLTSKRISSRDYEAYKRLQKMSEDVRVEYRKQAGLPWSVINLSMPPDRADADLLKTPEEKAQEIADRSQQRAMQPMQAMLKAQKEEAEKGREEARKARQEAQEEARKAREEAQDIARQAQKQAQEQQKAATANFAKSMSAQQAALAKSAGAGMPKLPLPSPSKLMGAAGQFANMAKGVGPKPAAAGPTPGAPLIPPLPPGGHPPHLAPAASAGAGAGIPLGGSGIGTPPRLQPPLQPPNAAQPPTGLQMPKGQIAMDPESVARSAAGSGLHGASSGTPGTAGAMGGGAAMGGLGAGQNKAGGTAKRVQPDDAAVYTEERPWTEGVIGRRPRKVDPAPPAPPADGAK</sequence>
<reference evidence="4" key="1">
    <citation type="submission" date="2022-08" db="EMBL/GenBank/DDBJ databases">
        <title>Complete genome sequence of 14 non-tuberculosis mycobacteria type-strains.</title>
        <authorList>
            <person name="Igarashi Y."/>
            <person name="Osugi A."/>
            <person name="Mitarai S."/>
        </authorList>
    </citation>
    <scope>NUCLEOTIDE SEQUENCE</scope>
    <source>
        <strain evidence="4">ATCC 51985</strain>
    </source>
</reference>
<feature type="region of interest" description="Disordered" evidence="1">
    <location>
        <begin position="337"/>
        <end position="411"/>
    </location>
</feature>
<evidence type="ECO:0000313" key="5">
    <source>
        <dbReference type="Proteomes" id="UP001055171"/>
    </source>
</evidence>
<dbReference type="InterPro" id="IPR038332">
    <property type="entry name" value="PPE_sf"/>
</dbReference>
<feature type="compositionally biased region" description="Gly residues" evidence="1">
    <location>
        <begin position="491"/>
        <end position="502"/>
    </location>
</feature>
<evidence type="ECO:0000256" key="1">
    <source>
        <dbReference type="SAM" id="MobiDB-lite"/>
    </source>
</evidence>
<dbReference type="SUPFAM" id="SSF140459">
    <property type="entry name" value="PE/PPE dimer-like"/>
    <property type="match status" value="1"/>
</dbReference>
<dbReference type="Gene3D" id="1.20.1260.20">
    <property type="entry name" value="PPE superfamily"/>
    <property type="match status" value="1"/>
</dbReference>
<proteinExistence type="predicted"/>
<name>A0ABY3UYK8_MYCLN</name>
<dbReference type="InterPro" id="IPR041275">
    <property type="entry name" value="EspB_PE"/>
</dbReference>
<evidence type="ECO:0000259" key="2">
    <source>
        <dbReference type="Pfam" id="PF18625"/>
    </source>
</evidence>
<dbReference type="InterPro" id="IPR054056">
    <property type="entry name" value="EspB_PPE"/>
</dbReference>
<accession>A0ABY3UYK8</accession>
<feature type="compositionally biased region" description="Pro residues" evidence="1">
    <location>
        <begin position="466"/>
        <end position="483"/>
    </location>
</feature>
<feature type="compositionally biased region" description="Low complexity" evidence="1">
    <location>
        <begin position="393"/>
        <end position="411"/>
    </location>
</feature>
<feature type="compositionally biased region" description="Pro residues" evidence="1">
    <location>
        <begin position="612"/>
        <end position="623"/>
    </location>
</feature>
<feature type="domain" description="ESX-1 secretion-associated protein EspB PE" evidence="2">
    <location>
        <begin position="40"/>
        <end position="116"/>
    </location>
</feature>
<dbReference type="EMBL" id="CP092423">
    <property type="protein sequence ID" value="ULP44648.1"/>
    <property type="molecule type" value="Genomic_DNA"/>
</dbReference>
<feature type="region of interest" description="Disordered" evidence="1">
    <location>
        <begin position="1"/>
        <end position="39"/>
    </location>
</feature>
<feature type="compositionally biased region" description="Basic and acidic residues" evidence="1">
    <location>
        <begin position="359"/>
        <end position="391"/>
    </location>
</feature>
<protein>
    <recommendedName>
        <fullName evidence="6">Alanine and glycine rich protein</fullName>
    </recommendedName>
</protein>
<keyword evidence="5" id="KW-1185">Reference proteome</keyword>
<dbReference type="Proteomes" id="UP001055171">
    <property type="component" value="Chromosome"/>
</dbReference>
<dbReference type="RefSeq" id="WP_239722992.1">
    <property type="nucleotide sequence ID" value="NZ_CP092423.2"/>
</dbReference>
<evidence type="ECO:0008006" key="6">
    <source>
        <dbReference type="Google" id="ProtNLM"/>
    </source>
</evidence>
<feature type="compositionally biased region" description="Basic and acidic residues" evidence="1">
    <location>
        <begin position="337"/>
        <end position="346"/>
    </location>
</feature>
<dbReference type="Pfam" id="PF21856">
    <property type="entry name" value="EspB_PPE"/>
    <property type="match status" value="1"/>
</dbReference>
<feature type="compositionally biased region" description="Gly residues" evidence="1">
    <location>
        <begin position="559"/>
        <end position="572"/>
    </location>
</feature>